<reference evidence="1 2" key="1">
    <citation type="submission" date="2016-08" db="EMBL/GenBank/DDBJ databases">
        <authorList>
            <person name="Seilhamer J.J."/>
        </authorList>
    </citation>
    <scope>NUCLEOTIDE SEQUENCE [LARGE SCALE GENOMIC DNA]</scope>
    <source>
        <strain evidence="1 2">CFBP7245</strain>
    </source>
</reference>
<dbReference type="RefSeq" id="WP_104614668.1">
    <property type="nucleotide sequence ID" value="NZ_JBHLXZ010000004.1"/>
</dbReference>
<dbReference type="Proteomes" id="UP000238908">
    <property type="component" value="Unassembled WGS sequence"/>
</dbReference>
<comment type="caution">
    <text evidence="1">The sequence shown here is derived from an EMBL/GenBank/DDBJ whole genome shotgun (WGS) entry which is preliminary data.</text>
</comment>
<sequence length="64" mass="7271">MVTSGRNGHCADPTSRLRRALIDESLAFHPLKDGYAILSGRHRFYVQQRNQPERLDGQADFTTV</sequence>
<proteinExistence type="predicted"/>
<gene>
    <name evidence="1" type="ORF">XdyCFBP7245_04995</name>
</gene>
<evidence type="ECO:0000313" key="2">
    <source>
        <dbReference type="Proteomes" id="UP000238908"/>
    </source>
</evidence>
<evidence type="ECO:0000313" key="1">
    <source>
        <dbReference type="EMBL" id="PPU57913.1"/>
    </source>
</evidence>
<dbReference type="EMBL" id="MDEE01000004">
    <property type="protein sequence ID" value="PPU57913.1"/>
    <property type="molecule type" value="Genomic_DNA"/>
</dbReference>
<accession>A0A2S7C8Q8</accession>
<protein>
    <submittedName>
        <fullName evidence="1">Uncharacterized protein</fullName>
    </submittedName>
</protein>
<organism evidence="1 2">
    <name type="scientific">Xanthomonas dyei</name>
    <dbReference type="NCBI Taxonomy" id="743699"/>
    <lineage>
        <taxon>Bacteria</taxon>
        <taxon>Pseudomonadati</taxon>
        <taxon>Pseudomonadota</taxon>
        <taxon>Gammaproteobacteria</taxon>
        <taxon>Lysobacterales</taxon>
        <taxon>Lysobacteraceae</taxon>
        <taxon>Xanthomonas</taxon>
    </lineage>
</organism>
<name>A0A2S7C8Q8_9XANT</name>
<dbReference type="AlphaFoldDB" id="A0A2S7C8Q8"/>